<evidence type="ECO:0000313" key="2">
    <source>
        <dbReference type="Proteomes" id="UP001231915"/>
    </source>
</evidence>
<gene>
    <name evidence="1" type="ORF">QNM18_02600</name>
</gene>
<comment type="caution">
    <text evidence="1">The sequence shown here is derived from an EMBL/GenBank/DDBJ whole genome shotgun (WGS) entry which is preliminary data.</text>
</comment>
<evidence type="ECO:0000313" key="1">
    <source>
        <dbReference type="EMBL" id="MDK2593956.1"/>
    </source>
</evidence>
<accession>A0ABT7EFB1</accession>
<sequence length="451" mass="49903">MSKSTITELTYKNRHCELDSHEINAETFKRLTKTAKSEKDITTMFEAQFKDGEFYSLQMVKSKKHDNSCAILVRGALFSERDKGGKTTTNSLETYSNKNIANYEGTSEYNKTLMGKTLFDDGDFNNIIKNGATIRGKVEHKDYAEALAKDIEVLADEFEVFMKWEFPALEQALLKASVTPVKGDEMNKFLPIYFNDKKIMPSEGDFPLHLAMYKYRTGLASVEAINTVLKSVGFEDADWPTLVSLHPHQKVLKDKAQWLLNNAIRLLIFADKIKHYRQLEKMDTPSLAKKLAACFLKILAGVSAVFGGAAVVATAGISLAGSAAVNAALGYYAEKLLSNNSQTLRNILDTVPSIFAVINNYILARFKEAELTLIADYNSAKALCQAHAVKTKIRAALGESEKKEQSALDKVLAQALSKPDAKEALTNALLATVSDAKTPAKLQFDQENVTL</sequence>
<dbReference type="Proteomes" id="UP001231915">
    <property type="component" value="Unassembled WGS sequence"/>
</dbReference>
<reference evidence="1 2" key="1">
    <citation type="submission" date="2023-05" db="EMBL/GenBank/DDBJ databases">
        <title>Pseudoalteromonas ardens sp. nov., Pseudoalteromonas obscura sp. nov., and Pseudoalteromonas umbrosa sp. nov., isolated from the coral Montipora capitata.</title>
        <authorList>
            <person name="Thomas E.M."/>
            <person name="Smith E.M."/>
            <person name="Papke E."/>
            <person name="Shlafstein M.D."/>
            <person name="Oline D.K."/>
            <person name="Videau P."/>
            <person name="Saw J.H."/>
            <person name="Strangman W.K."/>
            <person name="Ushijima B."/>
        </authorList>
    </citation>
    <scope>NUCLEOTIDE SEQUENCE [LARGE SCALE GENOMIC DNA]</scope>
    <source>
        <strain evidence="1 2">P94</strain>
    </source>
</reference>
<proteinExistence type="predicted"/>
<keyword evidence="2" id="KW-1185">Reference proteome</keyword>
<protein>
    <submittedName>
        <fullName evidence="1">Uncharacterized protein</fullName>
    </submittedName>
</protein>
<name>A0ABT7EFB1_9GAMM</name>
<organism evidence="1 2">
    <name type="scientific">Pseudoalteromonas obscura</name>
    <dbReference type="NCBI Taxonomy" id="3048491"/>
    <lineage>
        <taxon>Bacteria</taxon>
        <taxon>Pseudomonadati</taxon>
        <taxon>Pseudomonadota</taxon>
        <taxon>Gammaproteobacteria</taxon>
        <taxon>Alteromonadales</taxon>
        <taxon>Pseudoalteromonadaceae</taxon>
        <taxon>Pseudoalteromonas</taxon>
    </lineage>
</organism>
<dbReference type="RefSeq" id="WP_284136230.1">
    <property type="nucleotide sequence ID" value="NZ_JASJUT010000001.1"/>
</dbReference>
<dbReference type="EMBL" id="JASJUT010000001">
    <property type="protein sequence ID" value="MDK2593956.1"/>
    <property type="molecule type" value="Genomic_DNA"/>
</dbReference>